<dbReference type="Gene3D" id="3.40.140.10">
    <property type="entry name" value="Cytidine Deaminase, domain 2"/>
    <property type="match status" value="1"/>
</dbReference>
<keyword evidence="3" id="KW-0378">Hydrolase</keyword>
<evidence type="ECO:0000256" key="2">
    <source>
        <dbReference type="ARBA" id="ARBA00022723"/>
    </source>
</evidence>
<keyword evidence="1" id="KW-0645">Protease</keyword>
<dbReference type="SUPFAM" id="SSF102712">
    <property type="entry name" value="JAB1/MPN domain"/>
    <property type="match status" value="1"/>
</dbReference>
<dbReference type="PANTHER" id="PTHR34858">
    <property type="entry name" value="CYSO-CYSTEINE PEPTIDASE"/>
    <property type="match status" value="1"/>
</dbReference>
<sequence>MANPLNGGCRDQMISLSVQAFIDLKSHTLRCQPFEACGILTGPDCNHLQQFIPVTNTAAQPRNHFTLDPAAWTSLLMKKAPVQALYHSHPSSPPLPSIEDLQQLQNFGGLFSSYLIGSPAASNHSGLPEREPDLELELSVYRITHSRHDQAAAGRSLWSLTAAGLLIT</sequence>
<evidence type="ECO:0000256" key="3">
    <source>
        <dbReference type="ARBA" id="ARBA00022801"/>
    </source>
</evidence>
<dbReference type="KEGG" id="palo:E6C60_2757"/>
<accession>A0A4P8XS88</accession>
<evidence type="ECO:0000256" key="1">
    <source>
        <dbReference type="ARBA" id="ARBA00022670"/>
    </source>
</evidence>
<evidence type="ECO:0000313" key="8">
    <source>
        <dbReference type="Proteomes" id="UP000300879"/>
    </source>
</evidence>
<feature type="domain" description="JAB" evidence="6">
    <location>
        <begin position="25"/>
        <end position="118"/>
    </location>
</feature>
<keyword evidence="8" id="KW-1185">Reference proteome</keyword>
<name>A0A4P8XS88_9BACL</name>
<dbReference type="InterPro" id="IPR028090">
    <property type="entry name" value="JAB_dom_prok"/>
</dbReference>
<reference evidence="7 8" key="1">
    <citation type="submission" date="2019-05" db="EMBL/GenBank/DDBJ databases">
        <authorList>
            <person name="Chen C."/>
        </authorList>
    </citation>
    <scope>NUCLEOTIDE SEQUENCE [LARGE SCALE GENOMIC DNA]</scope>
    <source>
        <strain evidence="7 8">HB172198</strain>
    </source>
</reference>
<keyword evidence="4" id="KW-0862">Zinc</keyword>
<gene>
    <name evidence="7" type="ORF">E6C60_2757</name>
</gene>
<dbReference type="AlphaFoldDB" id="A0A4P8XS88"/>
<dbReference type="RefSeq" id="WP_138226334.1">
    <property type="nucleotide sequence ID" value="NZ_CP040396.1"/>
</dbReference>
<organism evidence="7 8">
    <name type="scientific">Paenibacillus algicola</name>
    <dbReference type="NCBI Taxonomy" id="2565926"/>
    <lineage>
        <taxon>Bacteria</taxon>
        <taxon>Bacillati</taxon>
        <taxon>Bacillota</taxon>
        <taxon>Bacilli</taxon>
        <taxon>Bacillales</taxon>
        <taxon>Paenibacillaceae</taxon>
        <taxon>Paenibacillus</taxon>
    </lineage>
</organism>
<keyword evidence="2" id="KW-0479">Metal-binding</keyword>
<keyword evidence="5" id="KW-0482">Metalloprotease</keyword>
<dbReference type="GO" id="GO:0006508">
    <property type="term" value="P:proteolysis"/>
    <property type="evidence" value="ECO:0007669"/>
    <property type="project" value="UniProtKB-KW"/>
</dbReference>
<dbReference type="GO" id="GO:0008235">
    <property type="term" value="F:metalloexopeptidase activity"/>
    <property type="evidence" value="ECO:0007669"/>
    <property type="project" value="TreeGrafter"/>
</dbReference>
<dbReference type="PANTHER" id="PTHR34858:SF1">
    <property type="entry name" value="CYSO-CYSTEINE PEPTIDASE"/>
    <property type="match status" value="1"/>
</dbReference>
<evidence type="ECO:0000259" key="6">
    <source>
        <dbReference type="Pfam" id="PF14464"/>
    </source>
</evidence>
<evidence type="ECO:0000256" key="4">
    <source>
        <dbReference type="ARBA" id="ARBA00022833"/>
    </source>
</evidence>
<proteinExistence type="predicted"/>
<dbReference type="EMBL" id="CP040396">
    <property type="protein sequence ID" value="QCT03469.1"/>
    <property type="molecule type" value="Genomic_DNA"/>
</dbReference>
<dbReference type="GO" id="GO:0008270">
    <property type="term" value="F:zinc ion binding"/>
    <property type="evidence" value="ECO:0007669"/>
    <property type="project" value="TreeGrafter"/>
</dbReference>
<protein>
    <submittedName>
        <fullName evidence="7">Mov34/MPN/PAD-1 family protein</fullName>
    </submittedName>
</protein>
<evidence type="ECO:0000313" key="7">
    <source>
        <dbReference type="EMBL" id="QCT03469.1"/>
    </source>
</evidence>
<dbReference type="OrthoDB" id="9802958at2"/>
<dbReference type="Proteomes" id="UP000300879">
    <property type="component" value="Chromosome"/>
</dbReference>
<dbReference type="InterPro" id="IPR051929">
    <property type="entry name" value="VirAsm_ModProt"/>
</dbReference>
<dbReference type="Pfam" id="PF14464">
    <property type="entry name" value="Prok-JAB"/>
    <property type="match status" value="1"/>
</dbReference>
<evidence type="ECO:0000256" key="5">
    <source>
        <dbReference type="ARBA" id="ARBA00023049"/>
    </source>
</evidence>